<evidence type="ECO:0000256" key="2">
    <source>
        <dbReference type="ARBA" id="ARBA00004613"/>
    </source>
</evidence>
<dbReference type="PROSITE" id="PS00330">
    <property type="entry name" value="HEMOLYSIN_CALCIUM"/>
    <property type="match status" value="3"/>
</dbReference>
<keyword evidence="4" id="KW-0800">Toxin</keyword>
<dbReference type="SUPFAM" id="SSF51695">
    <property type="entry name" value="PLC-like phosphodiesterases"/>
    <property type="match status" value="1"/>
</dbReference>
<evidence type="ECO:0000256" key="1">
    <source>
        <dbReference type="ARBA" id="ARBA00004370"/>
    </source>
</evidence>
<dbReference type="PANTHER" id="PTHR38340:SF1">
    <property type="entry name" value="S-LAYER PROTEIN"/>
    <property type="match status" value="1"/>
</dbReference>
<dbReference type="InterPro" id="IPR001343">
    <property type="entry name" value="Hemolysn_Ca-bd"/>
</dbReference>
<evidence type="ECO:0000313" key="11">
    <source>
        <dbReference type="Proteomes" id="UP001254257"/>
    </source>
</evidence>
<dbReference type="Proteomes" id="UP001254257">
    <property type="component" value="Unassembled WGS sequence"/>
</dbReference>
<dbReference type="InterPro" id="IPR003995">
    <property type="entry name" value="RTX_toxin_determinant-A"/>
</dbReference>
<dbReference type="PRINTS" id="PR00313">
    <property type="entry name" value="CABNDNGRPT"/>
</dbReference>
<evidence type="ECO:0000259" key="9">
    <source>
        <dbReference type="PROSITE" id="PS51704"/>
    </source>
</evidence>
<sequence>MADQPVLYAHRGTNPYTDNETEAYEWAFKYGADFIEIDLRLTKDGALVSYHDDLPGGIANMTLAEVRALVPGVITFEQIIALTKRMEIETGRKLGILVETKSSGHATYDAMLSNLVAADFADPERIVFQTFATDHKVLRDLMDNKYQVDFPLVWLTDNITDAKIANATSPQGSMGELDGLAPQMALITAETVAAAQAAGLKVNGWTVAGNENDVRNALNLGVDGIINDNTQLARPALEKLLNNAEVAYGTDQGNEINGGTGKDVIYAMSGDDIVRGGLGDDVLYGDAGRDLLFGGAGDDKLFGGSGSDYLAGGTGSDILVGGAGNDVIVATGDQIVFRAGDGIDLISLDSTSTILFDGIAPAGFSVIRSGNNLIIRAGSDAIVLLDGVDPAHQPASITTADGFTLTGAELAALAVEGTDAEVAAVLPELQGVLDNAPAFAIPSSVVVGTDLVAAGDFPEGTLSYDIDSVETGAVYRLSFSLADLPMGEDGVRVLWGGQVVYEGVPSPTGGKFHFMVTGGTGDGSNDLVFEGAGESFGATLADLRLVKIADPVMPVPGNVAPETQEIDLVISQEVPFSGKVVATDANGDALTYRLGDGPANGTLVFNADGSYRYTPAAGFIGADSFSYLVNDGHGGIVESVVNFTVAQGVLLGTDLMVNGSFEDLSESSGNNGPNDWGYRNPDGQILGWTNVNNKRIEQHWDNYGGVVAKDGRIWIDMDHSQTGTTVDRIGQSIAHVETGATYRVSFSLSDSDRTNFDDGVKVLWNGEVIFDGLPPQTSASWTTLSFEVKGGSGDGKNRLEFIDKGVSDSWGAGAALDDVRFVKIANVGDSLPANQAPVAADGQAEGMKDTVFTGALSASDQDAGTALIYSLATGPANGTVFVYTDGTYRYTPNAGFSGTDSFTFLVDDGRGGKDTATFDLTVKSSTSSVAIGTDLIINGSFEDVSESGNYNGGSDWGYRNLDGQILGWTNVNFKRIEQHLDNYGGVVAKDGRIWIDMDGAGQSARNKIGQTISLAETGATYRVSFSLSDSDTGRYDDGIIVLWNGEVIFDGLPPQTGASWTTLSFEVKGGSGNGSNRLEFMDTGVKDSWGAGVALDDVHFVKIADAGDTLPVNHAPTATSGEAVGLMDTLVTGQVAASDPDAGSALIFSLKQGAAHGTVFVYTDGTYRYTPANGFTGEDSFTVQVTDGRGGTSEATVSLTINPPNAAPVAGDDAGLGTAYGAALVIDPAALLANDSDADGDTLVIQSVVAGIGGSVVLDAEGRIVFTPADGFSGEASFAYTVSDGKGGTASATVSVTVAPYVPVGTPGDDALVGTVGDDVILAGAGDDLVQAGAGNDVVDGGDGDDELHGEDGDDVLKGGAG</sequence>
<dbReference type="Gene3D" id="2.150.10.10">
    <property type="entry name" value="Serralysin-like metalloprotease, C-terminal"/>
    <property type="match status" value="1"/>
</dbReference>
<dbReference type="Pfam" id="PF17963">
    <property type="entry name" value="Big_9"/>
    <property type="match status" value="3"/>
</dbReference>
<dbReference type="InterPro" id="IPR011049">
    <property type="entry name" value="Serralysin-like_metalloprot_C"/>
</dbReference>
<dbReference type="InterPro" id="IPR017946">
    <property type="entry name" value="PLC-like_Pdiesterase_TIM-brl"/>
</dbReference>
<keyword evidence="5" id="KW-0677">Repeat</keyword>
<proteinExistence type="predicted"/>
<dbReference type="RefSeq" id="WP_316018943.1">
    <property type="nucleotide sequence ID" value="NZ_JAWDID010000020.1"/>
</dbReference>
<dbReference type="PANTHER" id="PTHR38340">
    <property type="entry name" value="S-LAYER PROTEIN"/>
    <property type="match status" value="1"/>
</dbReference>
<evidence type="ECO:0000313" key="10">
    <source>
        <dbReference type="EMBL" id="MDU0341107.1"/>
    </source>
</evidence>
<dbReference type="InterPro" id="IPR030395">
    <property type="entry name" value="GP_PDE_dom"/>
</dbReference>
<keyword evidence="11" id="KW-1185">Reference proteome</keyword>
<dbReference type="Gene3D" id="3.20.20.190">
    <property type="entry name" value="Phosphatidylinositol (PI) phosphodiesterase"/>
    <property type="match status" value="1"/>
</dbReference>
<accession>A0ABU3S8I5</accession>
<keyword evidence="6" id="KW-0843">Virulence</keyword>
<name>A0ABU3S8I5_9HYPH</name>
<dbReference type="Gene3D" id="2.60.40.2810">
    <property type="match status" value="1"/>
</dbReference>
<evidence type="ECO:0000256" key="6">
    <source>
        <dbReference type="ARBA" id="ARBA00023026"/>
    </source>
</evidence>
<keyword evidence="7" id="KW-0472">Membrane</keyword>
<feature type="non-terminal residue" evidence="10">
    <location>
        <position position="1362"/>
    </location>
</feature>
<dbReference type="Pfam" id="PF03009">
    <property type="entry name" value="GDPD"/>
    <property type="match status" value="1"/>
</dbReference>
<protein>
    <submittedName>
        <fullName evidence="10">Ig-like domain-containing protein</fullName>
    </submittedName>
</protein>
<dbReference type="PRINTS" id="PR01488">
    <property type="entry name" value="RTXTOXINA"/>
</dbReference>
<dbReference type="EMBL" id="JAWDID010000020">
    <property type="protein sequence ID" value="MDU0341107.1"/>
    <property type="molecule type" value="Genomic_DNA"/>
</dbReference>
<dbReference type="InterPro" id="IPR041690">
    <property type="entry name" value="Cadherin_5"/>
</dbReference>
<organism evidence="10 11">
    <name type="scientific">Bosea rubneri</name>
    <dbReference type="NCBI Taxonomy" id="3075434"/>
    <lineage>
        <taxon>Bacteria</taxon>
        <taxon>Pseudomonadati</taxon>
        <taxon>Pseudomonadota</taxon>
        <taxon>Alphaproteobacteria</taxon>
        <taxon>Hyphomicrobiales</taxon>
        <taxon>Boseaceae</taxon>
        <taxon>Bosea</taxon>
    </lineage>
</organism>
<dbReference type="NCBIfam" id="NF012211">
    <property type="entry name" value="tand_rpt_95"/>
    <property type="match status" value="4"/>
</dbReference>
<evidence type="ECO:0000256" key="8">
    <source>
        <dbReference type="SAM" id="MobiDB-lite"/>
    </source>
</evidence>
<dbReference type="NCBIfam" id="TIGR01965">
    <property type="entry name" value="VCBS_repeat"/>
    <property type="match status" value="1"/>
</dbReference>
<comment type="subcellular location">
    <subcellularLocation>
        <location evidence="1">Membrane</location>
    </subcellularLocation>
    <subcellularLocation>
        <location evidence="2">Secreted</location>
    </subcellularLocation>
</comment>
<feature type="region of interest" description="Disordered" evidence="8">
    <location>
        <begin position="1334"/>
        <end position="1362"/>
    </location>
</feature>
<evidence type="ECO:0000256" key="7">
    <source>
        <dbReference type="ARBA" id="ARBA00023136"/>
    </source>
</evidence>
<dbReference type="CDD" id="cd08556">
    <property type="entry name" value="GDPD"/>
    <property type="match status" value="1"/>
</dbReference>
<evidence type="ECO:0000256" key="4">
    <source>
        <dbReference type="ARBA" id="ARBA00022656"/>
    </source>
</evidence>
<dbReference type="SUPFAM" id="SSF51120">
    <property type="entry name" value="beta-Roll"/>
    <property type="match status" value="2"/>
</dbReference>
<dbReference type="Pfam" id="PF17892">
    <property type="entry name" value="Cadherin_5"/>
    <property type="match status" value="1"/>
</dbReference>
<evidence type="ECO:0000256" key="5">
    <source>
        <dbReference type="ARBA" id="ARBA00022737"/>
    </source>
</evidence>
<dbReference type="Gene3D" id="2.60.40.3440">
    <property type="match status" value="3"/>
</dbReference>
<feature type="domain" description="GP-PDE" evidence="9">
    <location>
        <begin position="5"/>
        <end position="237"/>
    </location>
</feature>
<feature type="compositionally biased region" description="Acidic residues" evidence="8">
    <location>
        <begin position="1340"/>
        <end position="1354"/>
    </location>
</feature>
<evidence type="ECO:0000256" key="3">
    <source>
        <dbReference type="ARBA" id="ARBA00022525"/>
    </source>
</evidence>
<dbReference type="InterPro" id="IPR010221">
    <property type="entry name" value="VCBS_dom"/>
</dbReference>
<reference evidence="10 11" key="1">
    <citation type="submission" date="2023-09" db="EMBL/GenBank/DDBJ databases">
        <title>Whole genome shotgun sequencing (WGS) of Bosea sp. ZW T0_25, isolated from stored onions (Allium cepa).</title>
        <authorList>
            <person name="Stoll D.A."/>
            <person name="Huch M."/>
        </authorList>
    </citation>
    <scope>NUCLEOTIDE SEQUENCE [LARGE SCALE GENOMIC DNA]</scope>
    <source>
        <strain evidence="10 11">ZW T0_25</strain>
    </source>
</reference>
<gene>
    <name evidence="10" type="ORF">RKE40_14505</name>
</gene>
<dbReference type="InterPro" id="IPR018511">
    <property type="entry name" value="Hemolysin-typ_Ca-bd_CS"/>
</dbReference>
<keyword evidence="3" id="KW-0964">Secreted</keyword>
<dbReference type="Pfam" id="PF00353">
    <property type="entry name" value="HemolysinCabind"/>
    <property type="match status" value="3"/>
</dbReference>
<comment type="caution">
    <text evidence="10">The sequence shown here is derived from an EMBL/GenBank/DDBJ whole genome shotgun (WGS) entry which is preliminary data.</text>
</comment>
<dbReference type="PROSITE" id="PS51704">
    <property type="entry name" value="GP_PDE"/>
    <property type="match status" value="1"/>
</dbReference>
<dbReference type="InterPro" id="IPR050557">
    <property type="entry name" value="RTX_toxin/Mannuronan_C5-epim"/>
</dbReference>